<keyword evidence="4" id="KW-1185">Reference proteome</keyword>
<feature type="transmembrane region" description="Helical" evidence="1">
    <location>
        <begin position="182"/>
        <end position="198"/>
    </location>
</feature>
<feature type="transmembrane region" description="Helical" evidence="1">
    <location>
        <begin position="333"/>
        <end position="354"/>
    </location>
</feature>
<gene>
    <name evidence="3" type="ORF">KZH69_14760</name>
</gene>
<keyword evidence="1" id="KW-1133">Transmembrane helix</keyword>
<dbReference type="PANTHER" id="PTHR23028">
    <property type="entry name" value="ACETYLTRANSFERASE"/>
    <property type="match status" value="1"/>
</dbReference>
<dbReference type="RefSeq" id="WP_219318247.1">
    <property type="nucleotide sequence ID" value="NZ_JAHWYN010000014.1"/>
</dbReference>
<evidence type="ECO:0000256" key="1">
    <source>
        <dbReference type="SAM" id="Phobius"/>
    </source>
</evidence>
<dbReference type="GO" id="GO:0016746">
    <property type="term" value="F:acyltransferase activity"/>
    <property type="evidence" value="ECO:0007669"/>
    <property type="project" value="UniProtKB-KW"/>
</dbReference>
<feature type="transmembrane region" description="Helical" evidence="1">
    <location>
        <begin position="262"/>
        <end position="280"/>
    </location>
</feature>
<reference evidence="3 4" key="1">
    <citation type="submission" date="2021-07" db="EMBL/GenBank/DDBJ databases">
        <title>Flavobacterium sp. nov. isolated from sediment on the Taihu Lake.</title>
        <authorList>
            <person name="Qu J.-H."/>
        </authorList>
    </citation>
    <scope>NUCLEOTIDE SEQUENCE [LARGE SCALE GENOMIC DNA]</scope>
    <source>
        <strain evidence="3 4">NAS39</strain>
    </source>
</reference>
<keyword evidence="3" id="KW-0808">Transferase</keyword>
<feature type="transmembrane region" description="Helical" evidence="1">
    <location>
        <begin position="240"/>
        <end position="256"/>
    </location>
</feature>
<feature type="domain" description="Acyltransferase 3" evidence="2">
    <location>
        <begin position="12"/>
        <end position="343"/>
    </location>
</feature>
<keyword evidence="3" id="KW-0012">Acyltransferase</keyword>
<comment type="caution">
    <text evidence="3">The sequence shown here is derived from an EMBL/GenBank/DDBJ whole genome shotgun (WGS) entry which is preliminary data.</text>
</comment>
<dbReference type="PANTHER" id="PTHR23028:SF53">
    <property type="entry name" value="ACYL_TRANSF_3 DOMAIN-CONTAINING PROTEIN"/>
    <property type="match status" value="1"/>
</dbReference>
<proteinExistence type="predicted"/>
<feature type="transmembrane region" description="Helical" evidence="1">
    <location>
        <begin position="93"/>
        <end position="119"/>
    </location>
</feature>
<feature type="transmembrane region" description="Helical" evidence="1">
    <location>
        <begin position="51"/>
        <end position="72"/>
    </location>
</feature>
<feature type="transmembrane region" description="Helical" evidence="1">
    <location>
        <begin position="210"/>
        <end position="228"/>
    </location>
</feature>
<feature type="transmembrane region" description="Helical" evidence="1">
    <location>
        <begin position="292"/>
        <end position="313"/>
    </location>
</feature>
<organism evidence="3 4">
    <name type="scientific">Flavobacterium taihuense</name>
    <dbReference type="NCBI Taxonomy" id="2857508"/>
    <lineage>
        <taxon>Bacteria</taxon>
        <taxon>Pseudomonadati</taxon>
        <taxon>Bacteroidota</taxon>
        <taxon>Flavobacteriia</taxon>
        <taxon>Flavobacteriales</taxon>
        <taxon>Flavobacteriaceae</taxon>
        <taxon>Flavobacterium</taxon>
    </lineage>
</organism>
<dbReference type="InterPro" id="IPR050879">
    <property type="entry name" value="Acyltransferase_3"/>
</dbReference>
<feature type="transmembrane region" description="Helical" evidence="1">
    <location>
        <begin position="12"/>
        <end position="31"/>
    </location>
</feature>
<dbReference type="InterPro" id="IPR002656">
    <property type="entry name" value="Acyl_transf_3_dom"/>
</dbReference>
<accession>A0ABS6XYK7</accession>
<feature type="transmembrane region" description="Helical" evidence="1">
    <location>
        <begin position="152"/>
        <end position="175"/>
    </location>
</feature>
<evidence type="ECO:0000313" key="3">
    <source>
        <dbReference type="EMBL" id="MBW4361752.1"/>
    </source>
</evidence>
<name>A0ABS6XYK7_9FLAO</name>
<evidence type="ECO:0000313" key="4">
    <source>
        <dbReference type="Proteomes" id="UP000812031"/>
    </source>
</evidence>
<dbReference type="EMBL" id="JAHWYN010000014">
    <property type="protein sequence ID" value="MBW4361752.1"/>
    <property type="molecule type" value="Genomic_DNA"/>
</dbReference>
<dbReference type="Pfam" id="PF01757">
    <property type="entry name" value="Acyl_transf_3"/>
    <property type="match status" value="1"/>
</dbReference>
<sequence length="377" mass="44358">MQTNYINSLTPMRGIAAIWVMFFHMDVIIFYREFGTLIPHETSGILAKGYLWVDFFFLLSGFIISHVYGETLTHHFGKWKIIKTYLWARFCRIYPLHFFTLLLLIPFALVFPVISAAVVDGSWKTFMAWSALPSHLLLLNSMNQHVYLSWNLVSWSIGAEWWTYFAACFIIPFVFNKSWFKNGILAVVAVIILSFMVYWKGNLDITFDYGWVRCVAEFSLGTVLYQMYMNGLWKSWLSKSILFLFAFAFIVLIFHFSWNDLFILPIFCLLLLTTAYNNGAIKIMLETSIFKYLGDISYSIYMMHGVWFMVFWYCLPYLRSNYGIETLTLGMKVIFVTMFMSLTLLSAHFTYHFIEIKSRKILKKRIKSKQRNLETTV</sequence>
<protein>
    <submittedName>
        <fullName evidence="3">Acyltransferase</fullName>
    </submittedName>
</protein>
<keyword evidence="1" id="KW-0812">Transmembrane</keyword>
<keyword evidence="1" id="KW-0472">Membrane</keyword>
<dbReference type="Proteomes" id="UP000812031">
    <property type="component" value="Unassembled WGS sequence"/>
</dbReference>
<evidence type="ECO:0000259" key="2">
    <source>
        <dbReference type="Pfam" id="PF01757"/>
    </source>
</evidence>